<dbReference type="SMART" id="SM00174">
    <property type="entry name" value="RHO"/>
    <property type="match status" value="1"/>
</dbReference>
<dbReference type="GO" id="GO:0005525">
    <property type="term" value="F:GTP binding"/>
    <property type="evidence" value="ECO:0007669"/>
    <property type="project" value="InterPro"/>
</dbReference>
<dbReference type="GO" id="GO:0006890">
    <property type="term" value="P:retrograde vesicle-mediated transport, Golgi to endoplasmic reticulum"/>
    <property type="evidence" value="ECO:0000318"/>
    <property type="project" value="GO_Central"/>
</dbReference>
<dbReference type="GO" id="GO:0005829">
    <property type="term" value="C:cytosol"/>
    <property type="evidence" value="ECO:0007669"/>
    <property type="project" value="GOC"/>
</dbReference>
<dbReference type="STRING" id="5722.A2ERD4"/>
<dbReference type="InterPro" id="IPR001806">
    <property type="entry name" value="Small_GTPase"/>
</dbReference>
<dbReference type="Proteomes" id="UP000001542">
    <property type="component" value="Unassembled WGS sequence"/>
</dbReference>
<dbReference type="AlphaFoldDB" id="A2ERD4"/>
<name>A2ERD4_TRIV3</name>
<organism evidence="2 3">
    <name type="scientific">Trichomonas vaginalis (strain ATCC PRA-98 / G3)</name>
    <dbReference type="NCBI Taxonomy" id="412133"/>
    <lineage>
        <taxon>Eukaryota</taxon>
        <taxon>Metamonada</taxon>
        <taxon>Parabasalia</taxon>
        <taxon>Trichomonadida</taxon>
        <taxon>Trichomonadidae</taxon>
        <taxon>Trichomonas</taxon>
    </lineage>
</organism>
<dbReference type="SUPFAM" id="SSF52540">
    <property type="entry name" value="P-loop containing nucleoside triphosphate hydrolases"/>
    <property type="match status" value="1"/>
</dbReference>
<dbReference type="InParanoid" id="A2ERD4"/>
<dbReference type="PROSITE" id="PS51419">
    <property type="entry name" value="RAB"/>
    <property type="match status" value="1"/>
</dbReference>
<sequence length="166" mass="18763">MSKKEAQTKPTIGAHTFTIKMKSNENDVTLNVWDTAGQDEYKCFIPIFAQGVDVAVIVFDVSNSESYDSVQIWVATIKNEYLINDIFVAANKSDLEFDKDDLKEISCFLDEHSIPMYFTSAVSGKNIPTLFQDIADLPFPEKVAEKAIEFNEPEFSREKSKCCLLI</sequence>
<evidence type="ECO:0000313" key="3">
    <source>
        <dbReference type="Proteomes" id="UP000001542"/>
    </source>
</evidence>
<protein>
    <submittedName>
        <fullName evidence="2">RAS, putative</fullName>
    </submittedName>
</protein>
<dbReference type="PRINTS" id="PR00449">
    <property type="entry name" value="RASTRNSFRMNG"/>
</dbReference>
<keyword evidence="3" id="KW-1185">Reference proteome</keyword>
<keyword evidence="1" id="KW-0547">Nucleotide-binding</keyword>
<dbReference type="GO" id="GO:0042147">
    <property type="term" value="P:retrograde transport, endosome to Golgi"/>
    <property type="evidence" value="ECO:0000318"/>
    <property type="project" value="GO_Central"/>
</dbReference>
<gene>
    <name evidence="2" type="ORF">TVAG_305600</name>
</gene>
<dbReference type="GO" id="GO:0012505">
    <property type="term" value="C:endomembrane system"/>
    <property type="evidence" value="ECO:0000318"/>
    <property type="project" value="GO_Central"/>
</dbReference>
<dbReference type="Pfam" id="PF00071">
    <property type="entry name" value="Ras"/>
    <property type="match status" value="1"/>
</dbReference>
<dbReference type="GO" id="GO:0006886">
    <property type="term" value="P:intracellular protein transport"/>
    <property type="evidence" value="ECO:0000318"/>
    <property type="project" value="GO_Central"/>
</dbReference>
<dbReference type="GO" id="GO:0003924">
    <property type="term" value="F:GTPase activity"/>
    <property type="evidence" value="ECO:0000318"/>
    <property type="project" value="GO_Central"/>
</dbReference>
<dbReference type="EMBL" id="DS113465">
    <property type="protein sequence ID" value="EAY04810.1"/>
    <property type="molecule type" value="Genomic_DNA"/>
</dbReference>
<dbReference type="KEGG" id="tva:4762674"/>
<dbReference type="CDD" id="cd00154">
    <property type="entry name" value="Rab"/>
    <property type="match status" value="1"/>
</dbReference>
<dbReference type="RefSeq" id="XP_001317033.1">
    <property type="nucleotide sequence ID" value="XM_001316998.1"/>
</dbReference>
<dbReference type="Gene3D" id="3.40.50.300">
    <property type="entry name" value="P-loop containing nucleotide triphosphate hydrolases"/>
    <property type="match status" value="1"/>
</dbReference>
<dbReference type="eggNOG" id="KOG0092">
    <property type="taxonomic scope" value="Eukaryota"/>
</dbReference>
<reference evidence="2" key="2">
    <citation type="journal article" date="2007" name="Science">
        <title>Draft genome sequence of the sexually transmitted pathogen Trichomonas vaginalis.</title>
        <authorList>
            <person name="Carlton J.M."/>
            <person name="Hirt R.P."/>
            <person name="Silva J.C."/>
            <person name="Delcher A.L."/>
            <person name="Schatz M."/>
            <person name="Zhao Q."/>
            <person name="Wortman J.R."/>
            <person name="Bidwell S.L."/>
            <person name="Alsmark U.C.M."/>
            <person name="Besteiro S."/>
            <person name="Sicheritz-Ponten T."/>
            <person name="Noel C.J."/>
            <person name="Dacks J.B."/>
            <person name="Foster P.G."/>
            <person name="Simillion C."/>
            <person name="Van de Peer Y."/>
            <person name="Miranda-Saavedra D."/>
            <person name="Barton G.J."/>
            <person name="Westrop G.D."/>
            <person name="Mueller S."/>
            <person name="Dessi D."/>
            <person name="Fiori P.L."/>
            <person name="Ren Q."/>
            <person name="Paulsen I."/>
            <person name="Zhang H."/>
            <person name="Bastida-Corcuera F.D."/>
            <person name="Simoes-Barbosa A."/>
            <person name="Brown M.T."/>
            <person name="Hayes R.D."/>
            <person name="Mukherjee M."/>
            <person name="Okumura C.Y."/>
            <person name="Schneider R."/>
            <person name="Smith A.J."/>
            <person name="Vanacova S."/>
            <person name="Villalvazo M."/>
            <person name="Haas B.J."/>
            <person name="Pertea M."/>
            <person name="Feldblyum T.V."/>
            <person name="Utterback T.R."/>
            <person name="Shu C.L."/>
            <person name="Osoegawa K."/>
            <person name="de Jong P.J."/>
            <person name="Hrdy I."/>
            <person name="Horvathova L."/>
            <person name="Zubacova Z."/>
            <person name="Dolezal P."/>
            <person name="Malik S.B."/>
            <person name="Logsdon J.M. Jr."/>
            <person name="Henze K."/>
            <person name="Gupta A."/>
            <person name="Wang C.C."/>
            <person name="Dunne R.L."/>
            <person name="Upcroft J.A."/>
            <person name="Upcroft P."/>
            <person name="White O."/>
            <person name="Salzberg S.L."/>
            <person name="Tang P."/>
            <person name="Chiu C.-H."/>
            <person name="Lee Y.-S."/>
            <person name="Embley T.M."/>
            <person name="Coombs G.H."/>
            <person name="Mottram J.C."/>
            <person name="Tachezy J."/>
            <person name="Fraser-Liggett C.M."/>
            <person name="Johnson P.J."/>
        </authorList>
    </citation>
    <scope>NUCLEOTIDE SEQUENCE [LARGE SCALE GENOMIC DNA]</scope>
    <source>
        <strain evidence="2">G3</strain>
    </source>
</reference>
<dbReference type="GO" id="GO:0005794">
    <property type="term" value="C:Golgi apparatus"/>
    <property type="evidence" value="ECO:0000318"/>
    <property type="project" value="GO_Central"/>
</dbReference>
<evidence type="ECO:0000313" key="2">
    <source>
        <dbReference type="EMBL" id="EAY04810.1"/>
    </source>
</evidence>
<dbReference type="InterPro" id="IPR027417">
    <property type="entry name" value="P-loop_NTPase"/>
</dbReference>
<dbReference type="VEuPathDB" id="TrichDB:TVAGG3_1004090"/>
<evidence type="ECO:0000256" key="1">
    <source>
        <dbReference type="ARBA" id="ARBA00022741"/>
    </source>
</evidence>
<dbReference type="SMART" id="SM00175">
    <property type="entry name" value="RAB"/>
    <property type="match status" value="1"/>
</dbReference>
<dbReference type="SMR" id="A2ERD4"/>
<dbReference type="VEuPathDB" id="TrichDB:TVAG_305600"/>
<dbReference type="GO" id="GO:0006891">
    <property type="term" value="P:intra-Golgi vesicle-mediated transport"/>
    <property type="evidence" value="ECO:0000318"/>
    <property type="project" value="GO_Central"/>
</dbReference>
<accession>A2ERD4</accession>
<dbReference type="PANTHER" id="PTHR47978">
    <property type="match status" value="1"/>
</dbReference>
<proteinExistence type="predicted"/>
<reference evidence="2" key="1">
    <citation type="submission" date="2006-10" db="EMBL/GenBank/DDBJ databases">
        <authorList>
            <person name="Amadeo P."/>
            <person name="Zhao Q."/>
            <person name="Wortman J."/>
            <person name="Fraser-Liggett C."/>
            <person name="Carlton J."/>
        </authorList>
    </citation>
    <scope>NUCLEOTIDE SEQUENCE</scope>
    <source>
        <strain evidence="2">G3</strain>
    </source>
</reference>